<feature type="domain" description="CBS" evidence="14">
    <location>
        <begin position="103"/>
        <end position="163"/>
    </location>
</feature>
<feature type="domain" description="CBS" evidence="14">
    <location>
        <begin position="167"/>
        <end position="225"/>
    </location>
</feature>
<evidence type="ECO:0000256" key="8">
    <source>
        <dbReference type="ARBA" id="ARBA00023027"/>
    </source>
</evidence>
<comment type="cofactor">
    <cofactor evidence="1">
        <name>K(+)</name>
        <dbReference type="ChEBI" id="CHEBI:29103"/>
    </cofactor>
</comment>
<sequence length="501" mass="55279">MAIYFSEPSRTFNEYLLIPNLTTKSCIPANVTLKAPLVKFNKGETSPLQVNIPFASAIMQAVSDNRMAVAMAQCGGISFIYGSQSVRDQVVMVKKVKNYKAGFVVSRCNLTPNHTLQDVLHLKEKTGYSTIAVTEDGTSTGKLLGIVTSRDYRLSRDDRNKPISEFMTPFSELICGKIGITLSDANDLIWDHKLNCLPIIDDTQHLHYLVFRKDYDRNKENPNELLDGNKSYVVGAGINTRDYEERVPALVQAGVDILCIDSSDGYSEWQQETISYIRKTYGKEVKVGGGNVVDKEGFLFLAEAGADFIKVGIGGGSICITREQKGIGRGQASALIDVAAARNEYFEQTGVYIPICSDGGIVHDYHITLALAMGADFIMMGRYFARFDESPTRKLKVGNNYVKEYWAEGSNRARNWQRYDLGGEKGLVFEEGVDSYVPYAGSLRENLANTISKIKSTMCSCGSLSISEFHQKARLTLISSTSLVEGGAHDVIVKDNQLSGE</sequence>
<feature type="binding site" description="in other chain" evidence="12">
    <location>
        <position position="316"/>
    </location>
    <ligand>
        <name>K(+)</name>
        <dbReference type="ChEBI" id="CHEBI:29103"/>
        <note>ligand shared between two tetrameric partners</note>
    </ligand>
</feature>
<feature type="binding site" evidence="11">
    <location>
        <begin position="312"/>
        <end position="314"/>
    </location>
    <ligand>
        <name>NAD(+)</name>
        <dbReference type="ChEBI" id="CHEBI:57540"/>
    </ligand>
</feature>
<dbReference type="GO" id="GO:0046872">
    <property type="term" value="F:metal ion binding"/>
    <property type="evidence" value="ECO:0007669"/>
    <property type="project" value="UniProtKB-KW"/>
</dbReference>
<evidence type="ECO:0000256" key="5">
    <source>
        <dbReference type="ARBA" id="ARBA00022755"/>
    </source>
</evidence>
<dbReference type="InterPro" id="IPR013785">
    <property type="entry name" value="Aldolase_TIM"/>
</dbReference>
<dbReference type="SMART" id="SM01240">
    <property type="entry name" value="IMPDH"/>
    <property type="match status" value="1"/>
</dbReference>
<dbReference type="Pfam" id="PF00478">
    <property type="entry name" value="IMPDH"/>
    <property type="match status" value="1"/>
</dbReference>
<evidence type="ECO:0000256" key="10">
    <source>
        <dbReference type="ARBA" id="ARBA00048028"/>
    </source>
</evidence>
<feature type="binding site" evidence="11">
    <location>
        <begin position="261"/>
        <end position="263"/>
    </location>
    <ligand>
        <name>NAD(+)</name>
        <dbReference type="ChEBI" id="CHEBI:57540"/>
    </ligand>
</feature>
<gene>
    <name evidence="15" type="ORF">SAMN05421736_101412</name>
</gene>
<organism evidence="15 16">
    <name type="scientific">Evansella caseinilytica</name>
    <dbReference type="NCBI Taxonomy" id="1503961"/>
    <lineage>
        <taxon>Bacteria</taxon>
        <taxon>Bacillati</taxon>
        <taxon>Bacillota</taxon>
        <taxon>Bacilli</taxon>
        <taxon>Bacillales</taxon>
        <taxon>Bacillaceae</taxon>
        <taxon>Evansella</taxon>
    </lineage>
</organism>
<dbReference type="InterPro" id="IPR000644">
    <property type="entry name" value="CBS_dom"/>
</dbReference>
<dbReference type="GO" id="GO:0006177">
    <property type="term" value="P:GMP biosynthetic process"/>
    <property type="evidence" value="ECO:0007669"/>
    <property type="project" value="UniProtKB-KW"/>
</dbReference>
<evidence type="ECO:0000256" key="9">
    <source>
        <dbReference type="ARBA" id="ARBA00023122"/>
    </source>
</evidence>
<evidence type="ECO:0000256" key="4">
    <source>
        <dbReference type="ARBA" id="ARBA00022749"/>
    </source>
</evidence>
<dbReference type="Gene3D" id="3.20.20.70">
    <property type="entry name" value="Aldolase class I"/>
    <property type="match status" value="1"/>
</dbReference>
<dbReference type="CDD" id="cd00381">
    <property type="entry name" value="IMPDH"/>
    <property type="match status" value="1"/>
</dbReference>
<evidence type="ECO:0000313" key="16">
    <source>
        <dbReference type="Proteomes" id="UP000198935"/>
    </source>
</evidence>
<dbReference type="PANTHER" id="PTHR11911:SF111">
    <property type="entry name" value="INOSINE-5'-MONOPHOSPHATE DEHYDROGENASE"/>
    <property type="match status" value="1"/>
</dbReference>
<dbReference type="NCBIfam" id="NF005493">
    <property type="entry name" value="PRK07107.1"/>
    <property type="match status" value="1"/>
</dbReference>
<keyword evidence="4" id="KW-0332">GMP biosynthesis</keyword>
<evidence type="ECO:0000256" key="1">
    <source>
        <dbReference type="ARBA" id="ARBA00001958"/>
    </source>
</evidence>
<keyword evidence="16" id="KW-1185">Reference proteome</keyword>
<accession>A0A1H3H8K7</accession>
<dbReference type="InterPro" id="IPR046342">
    <property type="entry name" value="CBS_dom_sf"/>
</dbReference>
<evidence type="ECO:0000259" key="14">
    <source>
        <dbReference type="PROSITE" id="PS51371"/>
    </source>
</evidence>
<evidence type="ECO:0000256" key="2">
    <source>
        <dbReference type="ARBA" id="ARBA00005502"/>
    </source>
</evidence>
<keyword evidence="3" id="KW-0479">Metal-binding</keyword>
<dbReference type="InterPro" id="IPR001093">
    <property type="entry name" value="IMP_DH_GMPRt"/>
</dbReference>
<evidence type="ECO:0000256" key="6">
    <source>
        <dbReference type="ARBA" id="ARBA00022958"/>
    </source>
</evidence>
<dbReference type="AlphaFoldDB" id="A0A1H3H8K7"/>
<dbReference type="Proteomes" id="UP000198935">
    <property type="component" value="Unassembled WGS sequence"/>
</dbReference>
<evidence type="ECO:0000256" key="7">
    <source>
        <dbReference type="ARBA" id="ARBA00023002"/>
    </source>
</evidence>
<proteinExistence type="inferred from homology"/>
<evidence type="ECO:0000256" key="11">
    <source>
        <dbReference type="PIRSR" id="PIRSR000130-3"/>
    </source>
</evidence>
<keyword evidence="6 12" id="KW-0630">Potassium</keyword>
<evidence type="ECO:0000256" key="3">
    <source>
        <dbReference type="ARBA" id="ARBA00022723"/>
    </source>
</evidence>
<dbReference type="PIRSF" id="PIRSF000130">
    <property type="entry name" value="IMPDH"/>
    <property type="match status" value="1"/>
</dbReference>
<dbReference type="CDD" id="cd04601">
    <property type="entry name" value="CBS_pair_IMPDH"/>
    <property type="match status" value="1"/>
</dbReference>
<dbReference type="PROSITE" id="PS00487">
    <property type="entry name" value="IMP_DH_GMP_RED"/>
    <property type="match status" value="1"/>
</dbReference>
<keyword evidence="9 13" id="KW-0129">CBS domain</keyword>
<dbReference type="InterPro" id="IPR015875">
    <property type="entry name" value="IMP_DH/GMP_Rdtase_CS"/>
</dbReference>
<feature type="binding site" description="in other chain" evidence="12">
    <location>
        <position position="314"/>
    </location>
    <ligand>
        <name>K(+)</name>
        <dbReference type="ChEBI" id="CHEBI:29103"/>
        <note>ligand shared between two tetrameric partners</note>
    </ligand>
</feature>
<keyword evidence="5" id="KW-0658">Purine biosynthesis</keyword>
<comment type="similarity">
    <text evidence="2">Belongs to the IMPDH/GMPR family.</text>
</comment>
<dbReference type="PROSITE" id="PS51371">
    <property type="entry name" value="CBS"/>
    <property type="match status" value="2"/>
</dbReference>
<evidence type="ECO:0000256" key="13">
    <source>
        <dbReference type="PROSITE-ProRule" id="PRU00703"/>
    </source>
</evidence>
<name>A0A1H3H8K7_9BACI</name>
<dbReference type="GO" id="GO:0006183">
    <property type="term" value="P:GTP biosynthetic process"/>
    <property type="evidence" value="ECO:0007669"/>
    <property type="project" value="TreeGrafter"/>
</dbReference>
<dbReference type="PANTHER" id="PTHR11911">
    <property type="entry name" value="INOSINE-5-MONOPHOSPHATE DEHYDROGENASE RELATED"/>
    <property type="match status" value="1"/>
</dbReference>
<evidence type="ECO:0000256" key="12">
    <source>
        <dbReference type="PIRSR" id="PIRSR000130-4"/>
    </source>
</evidence>
<dbReference type="InterPro" id="IPR005990">
    <property type="entry name" value="IMP_DH"/>
</dbReference>
<dbReference type="STRING" id="1503961.SAMN05421736_101412"/>
<dbReference type="SUPFAM" id="SSF54631">
    <property type="entry name" value="CBS-domain pair"/>
    <property type="match status" value="1"/>
</dbReference>
<dbReference type="OrthoDB" id="9805398at2"/>
<keyword evidence="7" id="KW-0560">Oxidoreductase</keyword>
<keyword evidence="8 11" id="KW-0520">NAD</keyword>
<dbReference type="Pfam" id="PF00571">
    <property type="entry name" value="CBS"/>
    <property type="match status" value="1"/>
</dbReference>
<dbReference type="FunFam" id="3.20.20.70:FF:000424">
    <property type="entry name" value="Inosine-5'-monophosphate dehydrogenase 2"/>
    <property type="match status" value="1"/>
</dbReference>
<dbReference type="SUPFAM" id="SSF51412">
    <property type="entry name" value="Inosine monophosphate dehydrogenase (IMPDH)"/>
    <property type="match status" value="1"/>
</dbReference>
<evidence type="ECO:0000313" key="15">
    <source>
        <dbReference type="EMBL" id="SDY11747.1"/>
    </source>
</evidence>
<reference evidence="16" key="1">
    <citation type="submission" date="2016-10" db="EMBL/GenBank/DDBJ databases">
        <authorList>
            <person name="Varghese N."/>
            <person name="Submissions S."/>
        </authorList>
    </citation>
    <scope>NUCLEOTIDE SEQUENCE [LARGE SCALE GENOMIC DNA]</scope>
    <source>
        <strain evidence="16">SP</strain>
    </source>
</reference>
<dbReference type="GO" id="GO:0003938">
    <property type="term" value="F:IMP dehydrogenase activity"/>
    <property type="evidence" value="ECO:0007669"/>
    <property type="project" value="UniProtKB-EC"/>
</dbReference>
<feature type="binding site" description="in other chain" evidence="12">
    <location>
        <position position="319"/>
    </location>
    <ligand>
        <name>K(+)</name>
        <dbReference type="ChEBI" id="CHEBI:29103"/>
        <note>ligand shared between two tetrameric partners</note>
    </ligand>
</feature>
<comment type="catalytic activity">
    <reaction evidence="10">
        <text>IMP + NAD(+) + H2O = XMP + NADH + H(+)</text>
        <dbReference type="Rhea" id="RHEA:11708"/>
        <dbReference type="ChEBI" id="CHEBI:15377"/>
        <dbReference type="ChEBI" id="CHEBI:15378"/>
        <dbReference type="ChEBI" id="CHEBI:57464"/>
        <dbReference type="ChEBI" id="CHEBI:57540"/>
        <dbReference type="ChEBI" id="CHEBI:57945"/>
        <dbReference type="ChEBI" id="CHEBI:58053"/>
        <dbReference type="EC" id="1.1.1.205"/>
    </reaction>
</comment>
<protein>
    <submittedName>
        <fullName evidence="15">IMP dehydrogenase</fullName>
    </submittedName>
</protein>
<dbReference type="EMBL" id="FNPI01000001">
    <property type="protein sequence ID" value="SDY11747.1"/>
    <property type="molecule type" value="Genomic_DNA"/>
</dbReference>